<comment type="cofactor">
    <cofactor evidence="1">
        <name>Mn(2+)</name>
        <dbReference type="ChEBI" id="CHEBI:29035"/>
    </cofactor>
</comment>
<dbReference type="STRING" id="1236989.JCM15548_11228"/>
<evidence type="ECO:0000256" key="12">
    <source>
        <dbReference type="ARBA" id="ARBA00022842"/>
    </source>
</evidence>
<dbReference type="PROSITE" id="PS50975">
    <property type="entry name" value="ATP_GRASP"/>
    <property type="match status" value="2"/>
</dbReference>
<dbReference type="InterPro" id="IPR058047">
    <property type="entry name" value="CPSase_preATP-grasp"/>
</dbReference>
<comment type="catalytic activity">
    <reaction evidence="15">
        <text>hydrogencarbonate + NH4(+) + 2 ATP = carbamoyl phosphate + 2 ADP + phosphate + 2 H(+)</text>
        <dbReference type="Rhea" id="RHEA:18029"/>
        <dbReference type="ChEBI" id="CHEBI:15378"/>
        <dbReference type="ChEBI" id="CHEBI:17544"/>
        <dbReference type="ChEBI" id="CHEBI:28938"/>
        <dbReference type="ChEBI" id="CHEBI:30616"/>
        <dbReference type="ChEBI" id="CHEBI:43474"/>
        <dbReference type="ChEBI" id="CHEBI:58228"/>
        <dbReference type="ChEBI" id="CHEBI:456216"/>
        <dbReference type="EC" id="6.3.4.16"/>
    </reaction>
</comment>
<evidence type="ECO:0000256" key="13">
    <source>
        <dbReference type="ARBA" id="ARBA00022975"/>
    </source>
</evidence>
<comment type="cofactor">
    <cofactor evidence="2">
        <name>Zn(2+)</name>
        <dbReference type="ChEBI" id="CHEBI:29105"/>
    </cofactor>
</comment>
<dbReference type="InterPro" id="IPR011607">
    <property type="entry name" value="MGS-like_dom"/>
</dbReference>
<sequence>MKKNVNKVVILGSGALKIGEAGEFDYSGSQAIKALKEEGVYTVLINPNIATVQTSEKLADKIYFLPVTPYFVEQVLIKEKPDGLLLAFGGQTALNCGVKLFEAGLLEKYHVEVLGTPVQSIIDTEDREIFAGKLAEIDVKTPKSIAVTSVNAALEAADSIGYPIIVRAAYTLGGMGSGFCANREELKVRADNAFSYSNQILVEESLKGWKEVEYEVVRDAYNNCITVCNMENFDPLGIHTGESIVVAPSQTLSNAEYHKLRELAIKIIRHIGVVGECNVQYTLDPYSEDYRVIEVNARLSRSSALASKATGYPLAFVAAKLGLGYGLHELKNSVTKVTSAFFEPALDYIVCKIPRWDLNKFTGVSRQIGSSMKSVGEIMAIGRTFEEVIQKGLRMVGQGMHGFVGNQELKSLDVRKELTEPTDQRIFVIAEALEQGMSVDEIHELSRIDKWFLEKLKNITELKKELGAYNNLKELPDQLLIEAKKIGYSDFQIARVVLNTPNLDMEKGLLEVRAHRKERNILPVVKQIDTMAGEFPAQINYLYLTYNGSTHDIEFERDGLSVIVLGSGAYRIGSSVEFDWCSVNAVETVNEQGFRSVMINYNPETVSTDYDVCKRLFFDELTLERVLDIADLEAPKGVVISMGGQIPNNLAMRLHNQNVPILGTSPEDIDRAENRQKFSSLLDDLGIDQPRWNELTSVEDIFAFVEEVGFPVLVRPSYVLSGAAMNVVSNRDELEHFLQLAANVSKQYPVVVSEFIEQAKEIEVDAVARNGEVIAYAISEHIEFAGVHSGDATIVFPPQKLYVETIRRVKRISRKIAAALNISGPFNMQLLAKDNDIKVIECNLRASRSFPFVSKVLKVNLIDIATRVMLDLPVEKPARNLFELDYVGIKAPQFSFARLQHADPVLGVDMASTGEVGCIGENYYDAVLQAMLSVGYRIPEKNVLISSGPLRDKIELLASARLLKEKGYNLYATSGTQKFFAENGVETTLLHWPDEPEKQPNTMDYIRDKQLDLIINIPKNLSKGELKNGYQIRRSGIDFNIPLITNARLASAFIASFCKMGMDDISIKSWDEYK</sequence>
<dbReference type="Pfam" id="PF02786">
    <property type="entry name" value="CPSase_L_D2"/>
    <property type="match status" value="2"/>
</dbReference>
<dbReference type="NCBIfam" id="NF009455">
    <property type="entry name" value="PRK12815.1"/>
    <property type="match status" value="1"/>
</dbReference>
<evidence type="ECO:0000256" key="5">
    <source>
        <dbReference type="ARBA" id="ARBA00022571"/>
    </source>
</evidence>
<evidence type="ECO:0000256" key="17">
    <source>
        <dbReference type="PROSITE-ProRule" id="PRU00409"/>
    </source>
</evidence>
<dbReference type="Pfam" id="PF02142">
    <property type="entry name" value="MGS"/>
    <property type="match status" value="1"/>
</dbReference>
<dbReference type="Gene3D" id="3.30.470.20">
    <property type="entry name" value="ATP-grasp fold, B domain"/>
    <property type="match status" value="2"/>
</dbReference>
<dbReference type="PROSITE" id="PS00866">
    <property type="entry name" value="CPSASE_1"/>
    <property type="match status" value="2"/>
</dbReference>
<evidence type="ECO:0000259" key="19">
    <source>
        <dbReference type="PROSITE" id="PS51855"/>
    </source>
</evidence>
<dbReference type="FunFam" id="3.30.470.20:FF:000004">
    <property type="entry name" value="Carbamoyl-phosphate synthase (glutamine-hydrolyzing)"/>
    <property type="match status" value="1"/>
</dbReference>
<dbReference type="InterPro" id="IPR005480">
    <property type="entry name" value="CPSase_lsu_oligo"/>
</dbReference>
<dbReference type="InterPro" id="IPR005479">
    <property type="entry name" value="CPAse_ATP-bd"/>
</dbReference>
<dbReference type="SUPFAM" id="SSF56059">
    <property type="entry name" value="Glutathione synthetase ATP-binding domain-like"/>
    <property type="match status" value="2"/>
</dbReference>
<dbReference type="Gene3D" id="3.30.1490.20">
    <property type="entry name" value="ATP-grasp fold, A domain"/>
    <property type="match status" value="1"/>
</dbReference>
<dbReference type="Pfam" id="PF02787">
    <property type="entry name" value="CPSase_L_D3"/>
    <property type="match status" value="1"/>
</dbReference>
<dbReference type="Proteomes" id="UP000032900">
    <property type="component" value="Unassembled WGS sequence"/>
</dbReference>
<gene>
    <name evidence="20" type="ORF">JCM15548_11228</name>
</gene>
<dbReference type="FunFam" id="3.30.470.20:FF:000001">
    <property type="entry name" value="Carbamoyl-phosphate synthase large chain"/>
    <property type="match status" value="1"/>
</dbReference>
<dbReference type="GO" id="GO:0005524">
    <property type="term" value="F:ATP binding"/>
    <property type="evidence" value="ECO:0007669"/>
    <property type="project" value="UniProtKB-UniRule"/>
</dbReference>
<feature type="domain" description="MGS-like" evidence="19">
    <location>
        <begin position="936"/>
        <end position="1074"/>
    </location>
</feature>
<evidence type="ECO:0000256" key="10">
    <source>
        <dbReference type="ARBA" id="ARBA00022741"/>
    </source>
</evidence>
<dbReference type="CDD" id="cd01423">
    <property type="entry name" value="MGS_CPS_I_III"/>
    <property type="match status" value="1"/>
</dbReference>
<dbReference type="PROSITE" id="PS00867">
    <property type="entry name" value="CPSASE_2"/>
    <property type="match status" value="2"/>
</dbReference>
<evidence type="ECO:0000313" key="20">
    <source>
        <dbReference type="EMBL" id="GAO29072.1"/>
    </source>
</evidence>
<reference evidence="20 21" key="1">
    <citation type="journal article" date="2015" name="Microbes Environ.">
        <title>Distribution and evolution of nitrogen fixation genes in the phylum bacteroidetes.</title>
        <authorList>
            <person name="Inoue J."/>
            <person name="Oshima K."/>
            <person name="Suda W."/>
            <person name="Sakamoto M."/>
            <person name="Iino T."/>
            <person name="Noda S."/>
            <person name="Hongoh Y."/>
            <person name="Hattori M."/>
            <person name="Ohkuma M."/>
        </authorList>
    </citation>
    <scope>NUCLEOTIDE SEQUENCE [LARGE SCALE GENOMIC DNA]</scope>
    <source>
        <strain evidence="20">JCM 15548</strain>
    </source>
</reference>
<keyword evidence="5" id="KW-0055">Arginine biosynthesis</keyword>
<comment type="pathway">
    <text evidence="3">Amino-acid biosynthesis; L-arginine biosynthesis.</text>
</comment>
<feature type="domain" description="ATP-grasp" evidence="18">
    <location>
        <begin position="131"/>
        <end position="323"/>
    </location>
</feature>
<dbReference type="FunFam" id="3.30.1490.20:FF:000001">
    <property type="entry name" value="Carbamoyl-phosphate synthase large chain"/>
    <property type="match status" value="1"/>
</dbReference>
<keyword evidence="9" id="KW-0677">Repeat</keyword>
<dbReference type="EMBL" id="BAZW01000006">
    <property type="protein sequence ID" value="GAO29072.1"/>
    <property type="molecule type" value="Genomic_DNA"/>
</dbReference>
<evidence type="ECO:0000259" key="18">
    <source>
        <dbReference type="PROSITE" id="PS50975"/>
    </source>
</evidence>
<dbReference type="Gene3D" id="3.40.50.1380">
    <property type="entry name" value="Methylglyoxal synthase-like domain"/>
    <property type="match status" value="1"/>
</dbReference>
<dbReference type="Pfam" id="PF25596">
    <property type="entry name" value="CPSase_L_D1"/>
    <property type="match status" value="2"/>
</dbReference>
<evidence type="ECO:0000256" key="11">
    <source>
        <dbReference type="ARBA" id="ARBA00022840"/>
    </source>
</evidence>
<keyword evidence="11 17" id="KW-0067">ATP-binding</keyword>
<evidence type="ECO:0000256" key="7">
    <source>
        <dbReference type="ARBA" id="ARBA00022605"/>
    </source>
</evidence>
<dbReference type="GO" id="GO:0005737">
    <property type="term" value="C:cytoplasm"/>
    <property type="evidence" value="ECO:0007669"/>
    <property type="project" value="TreeGrafter"/>
</dbReference>
<evidence type="ECO:0000256" key="16">
    <source>
        <dbReference type="ARBA" id="ARBA00048816"/>
    </source>
</evidence>
<dbReference type="RefSeq" id="WP_062122864.1">
    <property type="nucleotide sequence ID" value="NZ_BAZW01000006.1"/>
</dbReference>
<dbReference type="SUPFAM" id="SSF52440">
    <property type="entry name" value="PreATP-grasp domain"/>
    <property type="match status" value="2"/>
</dbReference>
<dbReference type="NCBIfam" id="TIGR01369">
    <property type="entry name" value="CPSaseII_lrg"/>
    <property type="match status" value="1"/>
</dbReference>
<protein>
    <submittedName>
        <fullName evidence="20">Carbamoyl-phosphate synthase large chain</fullName>
    </submittedName>
</protein>
<dbReference type="SMART" id="SM01096">
    <property type="entry name" value="CPSase_L_D3"/>
    <property type="match status" value="1"/>
</dbReference>
<dbReference type="FunFam" id="3.40.50.20:FF:000001">
    <property type="entry name" value="Carbamoyl-phosphate synthase large chain"/>
    <property type="match status" value="1"/>
</dbReference>
<evidence type="ECO:0000256" key="1">
    <source>
        <dbReference type="ARBA" id="ARBA00001936"/>
    </source>
</evidence>
<dbReference type="PANTHER" id="PTHR11405:SF53">
    <property type="entry name" value="CARBAMOYL-PHOSPHATE SYNTHASE [AMMONIA], MITOCHONDRIAL"/>
    <property type="match status" value="1"/>
</dbReference>
<organism evidence="20 21">
    <name type="scientific">Geofilum rubicundum JCM 15548</name>
    <dbReference type="NCBI Taxonomy" id="1236989"/>
    <lineage>
        <taxon>Bacteria</taxon>
        <taxon>Pseudomonadati</taxon>
        <taxon>Bacteroidota</taxon>
        <taxon>Bacteroidia</taxon>
        <taxon>Marinilabiliales</taxon>
        <taxon>Marinilabiliaceae</taxon>
        <taxon>Geofilum</taxon>
    </lineage>
</organism>
<dbReference type="OrthoDB" id="9804197at2"/>
<dbReference type="InterPro" id="IPR036914">
    <property type="entry name" value="MGS-like_dom_sf"/>
</dbReference>
<dbReference type="PANTHER" id="PTHR11405">
    <property type="entry name" value="CARBAMOYLTRANSFERASE FAMILY MEMBER"/>
    <property type="match status" value="1"/>
</dbReference>
<keyword evidence="21" id="KW-1185">Reference proteome</keyword>
<dbReference type="GO" id="GO:0004087">
    <property type="term" value="F:carbamoyl-phosphate synthase (ammonia) activity"/>
    <property type="evidence" value="ECO:0007669"/>
    <property type="project" value="UniProtKB-EC"/>
</dbReference>
<dbReference type="FunFam" id="3.40.50.20:FF:000002">
    <property type="entry name" value="Carbamoyl-phosphate synthase large chain"/>
    <property type="match status" value="1"/>
</dbReference>
<dbReference type="SMART" id="SM00851">
    <property type="entry name" value="MGS"/>
    <property type="match status" value="1"/>
</dbReference>
<dbReference type="Gene3D" id="3.40.50.20">
    <property type="match status" value="2"/>
</dbReference>
<evidence type="ECO:0000256" key="3">
    <source>
        <dbReference type="ARBA" id="ARBA00004730"/>
    </source>
</evidence>
<evidence type="ECO:0000256" key="6">
    <source>
        <dbReference type="ARBA" id="ARBA00022598"/>
    </source>
</evidence>
<dbReference type="PRINTS" id="PR00098">
    <property type="entry name" value="CPSASE"/>
</dbReference>
<dbReference type="GO" id="GO:0006541">
    <property type="term" value="P:glutamine metabolic process"/>
    <property type="evidence" value="ECO:0007669"/>
    <property type="project" value="TreeGrafter"/>
</dbReference>
<dbReference type="GO" id="GO:0006221">
    <property type="term" value="P:pyrimidine nucleotide biosynthetic process"/>
    <property type="evidence" value="ECO:0007669"/>
    <property type="project" value="UniProtKB-KW"/>
</dbReference>
<dbReference type="InterPro" id="IPR011761">
    <property type="entry name" value="ATP-grasp"/>
</dbReference>
<dbReference type="SUPFAM" id="SSF52335">
    <property type="entry name" value="Methylglyoxal synthase-like"/>
    <property type="match status" value="1"/>
</dbReference>
<keyword evidence="7" id="KW-0028">Amino-acid biosynthesis</keyword>
<evidence type="ECO:0000256" key="14">
    <source>
        <dbReference type="ARBA" id="ARBA00023211"/>
    </source>
</evidence>
<evidence type="ECO:0000313" key="21">
    <source>
        <dbReference type="Proteomes" id="UP000032900"/>
    </source>
</evidence>
<dbReference type="GO" id="GO:0046872">
    <property type="term" value="F:metal ion binding"/>
    <property type="evidence" value="ECO:0007669"/>
    <property type="project" value="UniProtKB-KW"/>
</dbReference>
<comment type="catalytic activity">
    <reaction evidence="16">
        <text>hydrogencarbonate + L-glutamine + 2 ATP + H2O = carbamoyl phosphate + L-glutamate + 2 ADP + phosphate + 2 H(+)</text>
        <dbReference type="Rhea" id="RHEA:18633"/>
        <dbReference type="ChEBI" id="CHEBI:15377"/>
        <dbReference type="ChEBI" id="CHEBI:15378"/>
        <dbReference type="ChEBI" id="CHEBI:17544"/>
        <dbReference type="ChEBI" id="CHEBI:29985"/>
        <dbReference type="ChEBI" id="CHEBI:30616"/>
        <dbReference type="ChEBI" id="CHEBI:43474"/>
        <dbReference type="ChEBI" id="CHEBI:58228"/>
        <dbReference type="ChEBI" id="CHEBI:58359"/>
        <dbReference type="ChEBI" id="CHEBI:456216"/>
        <dbReference type="EC" id="6.3.5.5"/>
    </reaction>
</comment>
<evidence type="ECO:0000256" key="4">
    <source>
        <dbReference type="ARBA" id="ARBA00009799"/>
    </source>
</evidence>
<dbReference type="InterPro" id="IPR005483">
    <property type="entry name" value="CPSase_dom"/>
</dbReference>
<evidence type="ECO:0000256" key="9">
    <source>
        <dbReference type="ARBA" id="ARBA00022737"/>
    </source>
</evidence>
<keyword evidence="13" id="KW-0665">Pyrimidine biosynthesis</keyword>
<dbReference type="InterPro" id="IPR013815">
    <property type="entry name" value="ATP_grasp_subdomain_1"/>
</dbReference>
<evidence type="ECO:0000256" key="2">
    <source>
        <dbReference type="ARBA" id="ARBA00001947"/>
    </source>
</evidence>
<dbReference type="Gene3D" id="1.10.1030.10">
    <property type="entry name" value="Carbamoyl-phosphate synthetase, large subunit oligomerisation domain"/>
    <property type="match status" value="1"/>
</dbReference>
<dbReference type="GO" id="GO:0006526">
    <property type="term" value="P:L-arginine biosynthetic process"/>
    <property type="evidence" value="ECO:0007669"/>
    <property type="project" value="UniProtKB-KW"/>
</dbReference>
<dbReference type="FunFam" id="1.10.1030.10:FF:000002">
    <property type="entry name" value="Carbamoyl-phosphate synthase large chain"/>
    <property type="match status" value="1"/>
</dbReference>
<comment type="caution">
    <text evidence="20">The sequence shown here is derived from an EMBL/GenBank/DDBJ whole genome shotgun (WGS) entry which is preliminary data.</text>
</comment>
<keyword evidence="8" id="KW-0479">Metal-binding</keyword>
<dbReference type="SUPFAM" id="SSF48108">
    <property type="entry name" value="Carbamoyl phosphate synthetase, large subunit connection domain"/>
    <property type="match status" value="1"/>
</dbReference>
<evidence type="ECO:0000256" key="8">
    <source>
        <dbReference type="ARBA" id="ARBA00022723"/>
    </source>
</evidence>
<proteinExistence type="inferred from homology"/>
<dbReference type="GO" id="GO:0004088">
    <property type="term" value="F:carbamoyl-phosphate synthase (glutamine-hydrolyzing) activity"/>
    <property type="evidence" value="ECO:0007669"/>
    <property type="project" value="UniProtKB-EC"/>
</dbReference>
<dbReference type="InterPro" id="IPR016185">
    <property type="entry name" value="PreATP-grasp_dom_sf"/>
</dbReference>
<evidence type="ECO:0000256" key="15">
    <source>
        <dbReference type="ARBA" id="ARBA00047359"/>
    </source>
</evidence>
<dbReference type="AlphaFoldDB" id="A0A0E9LU25"/>
<name>A0A0E9LU25_9BACT</name>
<feature type="domain" description="ATP-grasp" evidence="18">
    <location>
        <begin position="679"/>
        <end position="870"/>
    </location>
</feature>
<keyword evidence="14" id="KW-0464">Manganese</keyword>
<comment type="similarity">
    <text evidence="4">Belongs to the CarB family.</text>
</comment>
<dbReference type="PROSITE" id="PS51855">
    <property type="entry name" value="MGS"/>
    <property type="match status" value="1"/>
</dbReference>
<dbReference type="InterPro" id="IPR036897">
    <property type="entry name" value="CarbamoylP_synth_lsu_oligo_sf"/>
</dbReference>
<accession>A0A0E9LU25</accession>
<keyword evidence="10 17" id="KW-0547">Nucleotide-binding</keyword>
<keyword evidence="6" id="KW-0436">Ligase</keyword>
<dbReference type="NCBIfam" id="NF003671">
    <property type="entry name" value="PRK05294.1"/>
    <property type="match status" value="1"/>
</dbReference>
<keyword evidence="12" id="KW-0460">Magnesium</keyword>
<dbReference type="InterPro" id="IPR006275">
    <property type="entry name" value="CPSase_lsu"/>
</dbReference>